<dbReference type="EMBL" id="NRGR01000008">
    <property type="protein sequence ID" value="PCC40266.1"/>
    <property type="molecule type" value="Genomic_DNA"/>
</dbReference>
<evidence type="ECO:0000259" key="1">
    <source>
        <dbReference type="PROSITE" id="PS51819"/>
    </source>
</evidence>
<evidence type="ECO:0000313" key="2">
    <source>
        <dbReference type="EMBL" id="PCC40266.1"/>
    </source>
</evidence>
<dbReference type="Pfam" id="PF13669">
    <property type="entry name" value="Glyoxalase_4"/>
    <property type="match status" value="1"/>
</dbReference>
<dbReference type="InterPro" id="IPR037523">
    <property type="entry name" value="VOC_core"/>
</dbReference>
<evidence type="ECO:0000313" key="3">
    <source>
        <dbReference type="Proteomes" id="UP000218598"/>
    </source>
</evidence>
<gene>
    <name evidence="2" type="ORF">CIK66_05940</name>
</gene>
<proteinExistence type="predicted"/>
<accession>A0A2A3YLP3</accession>
<comment type="caution">
    <text evidence="2">The sequence shown here is derived from an EMBL/GenBank/DDBJ whole genome shotgun (WGS) entry which is preliminary data.</text>
</comment>
<feature type="domain" description="VOC" evidence="1">
    <location>
        <begin position="10"/>
        <end position="138"/>
    </location>
</feature>
<keyword evidence="3" id="KW-1185">Reference proteome</keyword>
<name>A0A2A3YLP3_9MICO</name>
<dbReference type="PROSITE" id="PS51819">
    <property type="entry name" value="VOC"/>
    <property type="match status" value="1"/>
</dbReference>
<sequence>MPVVPEPRAGLHHLELWTAALAVTAPSWHWMLTTLGWTAEPVPGWDTGRIWRHDDGSYLVLEQSPDTLGRRSERRGPGMNHVAFTVRSRAELDALRAEAPAHGWTELFSGAYPHAGGPDHTAWYGEDPEGIEVELVAAVVPAAAPDGAAEDSSRS</sequence>
<dbReference type="AlphaFoldDB" id="A0A2A3YLP3"/>
<dbReference type="SUPFAM" id="SSF54593">
    <property type="entry name" value="Glyoxalase/Bleomycin resistance protein/Dihydroxybiphenyl dioxygenase"/>
    <property type="match status" value="1"/>
</dbReference>
<organism evidence="2 3">
    <name type="scientific">Brachybacterium alimentarium</name>
    <dbReference type="NCBI Taxonomy" id="47845"/>
    <lineage>
        <taxon>Bacteria</taxon>
        <taxon>Bacillati</taxon>
        <taxon>Actinomycetota</taxon>
        <taxon>Actinomycetes</taxon>
        <taxon>Micrococcales</taxon>
        <taxon>Dermabacteraceae</taxon>
        <taxon>Brachybacterium</taxon>
    </lineage>
</organism>
<reference evidence="2 3" key="1">
    <citation type="journal article" date="2017" name="Elife">
        <title>Extensive horizontal gene transfer in cheese-associated bacteria.</title>
        <authorList>
            <person name="Bonham K.S."/>
            <person name="Wolfe B.E."/>
            <person name="Dutton R.J."/>
        </authorList>
    </citation>
    <scope>NUCLEOTIDE SEQUENCE [LARGE SCALE GENOMIC DNA]</scope>
    <source>
        <strain evidence="2 3">341_9</strain>
    </source>
</reference>
<dbReference type="Proteomes" id="UP000218598">
    <property type="component" value="Unassembled WGS sequence"/>
</dbReference>
<dbReference type="Gene3D" id="3.10.180.10">
    <property type="entry name" value="2,3-Dihydroxybiphenyl 1,2-Dioxygenase, domain 1"/>
    <property type="match status" value="1"/>
</dbReference>
<dbReference type="InterPro" id="IPR029068">
    <property type="entry name" value="Glyas_Bleomycin-R_OHBP_Dase"/>
</dbReference>
<protein>
    <submittedName>
        <fullName evidence="2">Glyoxalase</fullName>
    </submittedName>
</protein>